<comment type="function">
    <text evidence="11">Involved in protein export. Participates in an early event of protein translocation.</text>
</comment>
<dbReference type="PANTHER" id="PTHR34182:SF1">
    <property type="entry name" value="PROTEIN-EXPORT MEMBRANE PROTEIN SECG"/>
    <property type="match status" value="1"/>
</dbReference>
<dbReference type="GO" id="GO:0065002">
    <property type="term" value="P:intracellular protein transmembrane transport"/>
    <property type="evidence" value="ECO:0007669"/>
    <property type="project" value="TreeGrafter"/>
</dbReference>
<dbReference type="RefSeq" id="WP_252467617.1">
    <property type="nucleotide sequence ID" value="NZ_JALBWM010000049.1"/>
</dbReference>
<keyword evidence="14" id="KW-1185">Reference proteome</keyword>
<dbReference type="AlphaFoldDB" id="A0A9X2ESS6"/>
<comment type="caution">
    <text evidence="11">Lacks conserved residue(s) required for the propagation of feature annotation.</text>
</comment>
<evidence type="ECO:0000256" key="8">
    <source>
        <dbReference type="ARBA" id="ARBA00022989"/>
    </source>
</evidence>
<dbReference type="PRINTS" id="PR01651">
    <property type="entry name" value="SECGEXPORT"/>
</dbReference>
<comment type="subcellular location">
    <subcellularLocation>
        <location evidence="1 11">Cell membrane</location>
        <topology evidence="1 11">Multi-pass membrane protein</topology>
    </subcellularLocation>
</comment>
<organism evidence="13 14">
    <name type="scientific">Microbulbifer okhotskensis</name>
    <dbReference type="NCBI Taxonomy" id="2926617"/>
    <lineage>
        <taxon>Bacteria</taxon>
        <taxon>Pseudomonadati</taxon>
        <taxon>Pseudomonadota</taxon>
        <taxon>Gammaproteobacteria</taxon>
        <taxon>Cellvibrionales</taxon>
        <taxon>Microbulbiferaceae</taxon>
        <taxon>Microbulbifer</taxon>
    </lineage>
</organism>
<dbReference type="InterPro" id="IPR004692">
    <property type="entry name" value="SecG"/>
</dbReference>
<keyword evidence="7 11" id="KW-0653">Protein transport</keyword>
<dbReference type="GO" id="GO:0043952">
    <property type="term" value="P:protein transport by the Sec complex"/>
    <property type="evidence" value="ECO:0007669"/>
    <property type="project" value="TreeGrafter"/>
</dbReference>
<keyword evidence="5 11" id="KW-1003">Cell membrane</keyword>
<evidence type="ECO:0000256" key="12">
    <source>
        <dbReference type="SAM" id="MobiDB-lite"/>
    </source>
</evidence>
<reference evidence="13" key="1">
    <citation type="journal article" date="2022" name="Arch. Microbiol.">
        <title>Microbulbifer okhotskensis sp. nov., isolated from a deep bottom sediment of the Okhotsk Sea.</title>
        <authorList>
            <person name="Romanenko L."/>
            <person name="Kurilenko V."/>
            <person name="Otstavnykh N."/>
            <person name="Velansky P."/>
            <person name="Isaeva M."/>
            <person name="Mikhailov V."/>
        </authorList>
    </citation>
    <scope>NUCLEOTIDE SEQUENCE</scope>
    <source>
        <strain evidence="13">OS29</strain>
    </source>
</reference>
<keyword evidence="8 11" id="KW-1133">Transmembrane helix</keyword>
<evidence type="ECO:0000256" key="3">
    <source>
        <dbReference type="ARBA" id="ARBA00017876"/>
    </source>
</evidence>
<dbReference type="PANTHER" id="PTHR34182">
    <property type="entry name" value="PROTEIN-EXPORT MEMBRANE PROTEIN SECG"/>
    <property type="match status" value="1"/>
</dbReference>
<evidence type="ECO:0000256" key="4">
    <source>
        <dbReference type="ARBA" id="ARBA00022448"/>
    </source>
</evidence>
<sequence length="144" mass="14902">MEKLVLIVHVLTALSIIGLILLQQGKGAEAGASFGSGASQTVFGSQGSGNFFSRLTAVCATVFFVTSFGLAMLARQGSESNIDADLPQLPAAVEQIGPAAELPEIDTDIPQLEIDLDADDVPELPVESSGSEEPAADQGSEEQQ</sequence>
<evidence type="ECO:0000256" key="6">
    <source>
        <dbReference type="ARBA" id="ARBA00022692"/>
    </source>
</evidence>
<dbReference type="GO" id="GO:0015450">
    <property type="term" value="F:protein-transporting ATPase activity"/>
    <property type="evidence" value="ECO:0007669"/>
    <property type="project" value="UniProtKB-UniRule"/>
</dbReference>
<evidence type="ECO:0000256" key="1">
    <source>
        <dbReference type="ARBA" id="ARBA00004651"/>
    </source>
</evidence>
<evidence type="ECO:0000256" key="5">
    <source>
        <dbReference type="ARBA" id="ARBA00022475"/>
    </source>
</evidence>
<dbReference type="GO" id="GO:0009306">
    <property type="term" value="P:protein secretion"/>
    <property type="evidence" value="ECO:0007669"/>
    <property type="project" value="UniProtKB-UniRule"/>
</dbReference>
<gene>
    <name evidence="13" type="primary">secG</name>
    <name evidence="13" type="ORF">MO867_12190</name>
</gene>
<evidence type="ECO:0000256" key="10">
    <source>
        <dbReference type="ARBA" id="ARBA00023136"/>
    </source>
</evidence>
<comment type="similarity">
    <text evidence="2 11">Belongs to the SecG family.</text>
</comment>
<evidence type="ECO:0000256" key="11">
    <source>
        <dbReference type="RuleBase" id="RU365087"/>
    </source>
</evidence>
<evidence type="ECO:0000313" key="13">
    <source>
        <dbReference type="EMBL" id="MCO1335093.1"/>
    </source>
</evidence>
<name>A0A9X2ESS6_9GAMM</name>
<protein>
    <recommendedName>
        <fullName evidence="3 11">Protein-export membrane protein SecG</fullName>
    </recommendedName>
</protein>
<proteinExistence type="inferred from homology"/>
<dbReference type="GO" id="GO:0005886">
    <property type="term" value="C:plasma membrane"/>
    <property type="evidence" value="ECO:0007669"/>
    <property type="project" value="UniProtKB-SubCell"/>
</dbReference>
<feature type="region of interest" description="Disordered" evidence="12">
    <location>
        <begin position="100"/>
        <end position="144"/>
    </location>
</feature>
<keyword evidence="9 11" id="KW-0811">Translocation</keyword>
<keyword evidence="6 11" id="KW-0812">Transmembrane</keyword>
<accession>A0A9X2ESS6</accession>
<feature type="transmembrane region" description="Helical" evidence="11">
    <location>
        <begin position="51"/>
        <end position="73"/>
    </location>
</feature>
<evidence type="ECO:0000256" key="7">
    <source>
        <dbReference type="ARBA" id="ARBA00022927"/>
    </source>
</evidence>
<evidence type="ECO:0000256" key="9">
    <source>
        <dbReference type="ARBA" id="ARBA00023010"/>
    </source>
</evidence>
<dbReference type="NCBIfam" id="TIGR00810">
    <property type="entry name" value="secG"/>
    <property type="match status" value="1"/>
</dbReference>
<dbReference type="Pfam" id="PF03840">
    <property type="entry name" value="SecG"/>
    <property type="match status" value="1"/>
</dbReference>
<keyword evidence="4 11" id="KW-0813">Transport</keyword>
<dbReference type="EMBL" id="JALBWM010000049">
    <property type="protein sequence ID" value="MCO1335093.1"/>
    <property type="molecule type" value="Genomic_DNA"/>
</dbReference>
<evidence type="ECO:0000313" key="14">
    <source>
        <dbReference type="Proteomes" id="UP001139028"/>
    </source>
</evidence>
<dbReference type="Proteomes" id="UP001139028">
    <property type="component" value="Unassembled WGS sequence"/>
</dbReference>
<keyword evidence="10 11" id="KW-0472">Membrane</keyword>
<evidence type="ECO:0000256" key="2">
    <source>
        <dbReference type="ARBA" id="ARBA00008445"/>
    </source>
</evidence>
<comment type="caution">
    <text evidence="13">The sequence shown here is derived from an EMBL/GenBank/DDBJ whole genome shotgun (WGS) entry which is preliminary data.</text>
</comment>